<keyword evidence="2" id="KW-0574">Periplasm</keyword>
<dbReference type="AlphaFoldDB" id="A0A6L9UCS0"/>
<dbReference type="Proteomes" id="UP000483035">
    <property type="component" value="Unassembled WGS sequence"/>
</dbReference>
<reference evidence="3 4" key="1">
    <citation type="submission" date="2019-12" db="EMBL/GenBank/DDBJ databases">
        <title>Rhizobium genotypes associated with high levels of biological nitrogen fixation by grain legumes in a temperate-maritime cropping system.</title>
        <authorList>
            <person name="Maluk M."/>
            <person name="Francesc Ferrando Molina F."/>
            <person name="Lopez Del Egido L."/>
            <person name="Lafos M."/>
            <person name="Langarica-Fuentes A."/>
            <person name="Gebre Yohannes G."/>
            <person name="Young M.W."/>
            <person name="Martin P."/>
            <person name="Gantlett R."/>
            <person name="Kenicer G."/>
            <person name="Hawes C."/>
            <person name="Begg G.S."/>
            <person name="Quilliam R.S."/>
            <person name="Squire G.R."/>
            <person name="Poole P.S."/>
            <person name="Young P.W."/>
            <person name="Iannetta P.M."/>
            <person name="James E.K."/>
        </authorList>
    </citation>
    <scope>NUCLEOTIDE SEQUENCE [LARGE SCALE GENOMIC DNA]</scope>
    <source>
        <strain evidence="3 4">JHI1118</strain>
    </source>
</reference>
<keyword evidence="1" id="KW-0732">Signal</keyword>
<dbReference type="PROSITE" id="PS51318">
    <property type="entry name" value="TAT"/>
    <property type="match status" value="1"/>
</dbReference>
<dbReference type="InterPro" id="IPR006059">
    <property type="entry name" value="SBP"/>
</dbReference>
<evidence type="ECO:0000256" key="2">
    <source>
        <dbReference type="ARBA" id="ARBA00022764"/>
    </source>
</evidence>
<organism evidence="3 4">
    <name type="scientific">Rhizobium lusitanum</name>
    <dbReference type="NCBI Taxonomy" id="293958"/>
    <lineage>
        <taxon>Bacteria</taxon>
        <taxon>Pseudomonadati</taxon>
        <taxon>Pseudomonadota</taxon>
        <taxon>Alphaproteobacteria</taxon>
        <taxon>Hyphomicrobiales</taxon>
        <taxon>Rhizobiaceae</taxon>
        <taxon>Rhizobium/Agrobacterium group</taxon>
        <taxon>Rhizobium</taxon>
    </lineage>
</organism>
<dbReference type="PANTHER" id="PTHR30222:SF2">
    <property type="entry name" value="ABC TRANSPORTER SUBSTRATE-BINDING PROTEIN"/>
    <property type="match status" value="1"/>
</dbReference>
<dbReference type="PANTHER" id="PTHR30222">
    <property type="entry name" value="SPERMIDINE/PUTRESCINE-BINDING PERIPLASMIC PROTEIN"/>
    <property type="match status" value="1"/>
</dbReference>
<dbReference type="SUPFAM" id="SSF53850">
    <property type="entry name" value="Periplasmic binding protein-like II"/>
    <property type="match status" value="1"/>
</dbReference>
<gene>
    <name evidence="3" type="ORF">GR212_29450</name>
</gene>
<dbReference type="InterPro" id="IPR006311">
    <property type="entry name" value="TAT_signal"/>
</dbReference>
<dbReference type="RefSeq" id="WP_163992233.1">
    <property type="nucleotide sequence ID" value="NZ_WUEY01000020.1"/>
</dbReference>
<evidence type="ECO:0000313" key="4">
    <source>
        <dbReference type="Proteomes" id="UP000483035"/>
    </source>
</evidence>
<name>A0A6L9UCS0_9HYPH</name>
<protein>
    <submittedName>
        <fullName evidence="3">Extracellular solute-binding protein</fullName>
    </submittedName>
</protein>
<dbReference type="EMBL" id="WUEY01000020">
    <property type="protein sequence ID" value="NEI73683.1"/>
    <property type="molecule type" value="Genomic_DNA"/>
</dbReference>
<evidence type="ECO:0000256" key="1">
    <source>
        <dbReference type="ARBA" id="ARBA00022729"/>
    </source>
</evidence>
<dbReference type="CDD" id="cd13589">
    <property type="entry name" value="PBP2_polyamine_RpCGA009"/>
    <property type="match status" value="1"/>
</dbReference>
<comment type="caution">
    <text evidence="3">The sequence shown here is derived from an EMBL/GenBank/DDBJ whole genome shotgun (WGS) entry which is preliminary data.</text>
</comment>
<dbReference type="Pfam" id="PF13416">
    <property type="entry name" value="SBP_bac_8"/>
    <property type="match status" value="1"/>
</dbReference>
<sequence length="364" mass="39953">MAFSRREFLRNAALSGAALGGALSSGGFLTPAVAATPVKETLSKLSGKTMTATSWGGSFQDAQRNAWFTPFAKEAGITVNEDTDPSDARIAAMVKNNAVIWDVCDVGLEQTFSAGEAGYLAPLDYNVIDTDGIPSAFVTKYGIGNIAWASVVAYRTDAIKGDVPTSVVDLWDLKRFPGKRTMRDYPLDAIPWALLAAGVPKDQIYPITDEKLDTAFKKLDEIKNDTIWWSAGAQPAQLLSSKEVAIAHIWNGRVGTLLDEMVPVEMIWKDAHLLVDAWAIPNHAPNNDVGMAFVAWASQPENNARISAEIAYGPVNKKAIPLASKKYENLLPTSHFDEMLVCDYNWWGPNVARMLERWQEWKTM</sequence>
<evidence type="ECO:0000313" key="3">
    <source>
        <dbReference type="EMBL" id="NEI73683.1"/>
    </source>
</evidence>
<proteinExistence type="predicted"/>
<dbReference type="Gene3D" id="3.40.190.10">
    <property type="entry name" value="Periplasmic binding protein-like II"/>
    <property type="match status" value="2"/>
</dbReference>
<accession>A0A6L9UCS0</accession>